<feature type="signal peptide" evidence="1">
    <location>
        <begin position="1"/>
        <end position="21"/>
    </location>
</feature>
<name>A0A4P9YZJ3_9FUNG</name>
<dbReference type="AlphaFoldDB" id="A0A4P9YZJ3"/>
<protein>
    <submittedName>
        <fullName evidence="2">Uncharacterized protein</fullName>
    </submittedName>
</protein>
<evidence type="ECO:0000313" key="2">
    <source>
        <dbReference type="EMBL" id="RKP24460.1"/>
    </source>
</evidence>
<dbReference type="EMBL" id="KZ990211">
    <property type="protein sequence ID" value="RKP24460.1"/>
    <property type="molecule type" value="Genomic_DNA"/>
</dbReference>
<keyword evidence="3" id="KW-1185">Reference proteome</keyword>
<accession>A0A4P9YZJ3</accession>
<gene>
    <name evidence="2" type="ORF">SYNPS1DRAFT_29774</name>
</gene>
<proteinExistence type="predicted"/>
<feature type="chain" id="PRO_5020645388" evidence="1">
    <location>
        <begin position="22"/>
        <end position="186"/>
    </location>
</feature>
<evidence type="ECO:0000313" key="3">
    <source>
        <dbReference type="Proteomes" id="UP000278143"/>
    </source>
</evidence>
<reference evidence="3" key="1">
    <citation type="journal article" date="2018" name="Nat. Microbiol.">
        <title>Leveraging single-cell genomics to expand the fungal tree of life.</title>
        <authorList>
            <person name="Ahrendt S.R."/>
            <person name="Quandt C.A."/>
            <person name="Ciobanu D."/>
            <person name="Clum A."/>
            <person name="Salamov A."/>
            <person name="Andreopoulos B."/>
            <person name="Cheng J.F."/>
            <person name="Woyke T."/>
            <person name="Pelin A."/>
            <person name="Henrissat B."/>
            <person name="Reynolds N.K."/>
            <person name="Benny G.L."/>
            <person name="Smith M.E."/>
            <person name="James T.Y."/>
            <person name="Grigoriev I.V."/>
        </authorList>
    </citation>
    <scope>NUCLEOTIDE SEQUENCE [LARGE SCALE GENOMIC DNA]</scope>
    <source>
        <strain evidence="3">Benny S71-1</strain>
    </source>
</reference>
<keyword evidence="1" id="KW-0732">Signal</keyword>
<evidence type="ECO:0000256" key="1">
    <source>
        <dbReference type="SAM" id="SignalP"/>
    </source>
</evidence>
<sequence>MFMLSPLRLACILLGVAQASAQCIDDRALATGQREWQSTTADVLAKQEAELNATAHQSVDAKMARQQQQQQVLLLLLENDATTTSQPYYGNNNADHRRYRFRVGERTIDYPIIVATSPDTVARLIDEHRLVAAALFQHTDTTDWLAIQAEQEAELNATADQLAQGRASSKHLTETCYRQLGHGDHP</sequence>
<dbReference type="Proteomes" id="UP000278143">
    <property type="component" value="Unassembled WGS sequence"/>
</dbReference>
<organism evidence="2 3">
    <name type="scientific">Syncephalis pseudoplumigaleata</name>
    <dbReference type="NCBI Taxonomy" id="1712513"/>
    <lineage>
        <taxon>Eukaryota</taxon>
        <taxon>Fungi</taxon>
        <taxon>Fungi incertae sedis</taxon>
        <taxon>Zoopagomycota</taxon>
        <taxon>Zoopagomycotina</taxon>
        <taxon>Zoopagomycetes</taxon>
        <taxon>Zoopagales</taxon>
        <taxon>Piptocephalidaceae</taxon>
        <taxon>Syncephalis</taxon>
    </lineage>
</organism>
<dbReference type="OrthoDB" id="10527005at2759"/>